<dbReference type="Pfam" id="PF00462">
    <property type="entry name" value="Glutaredoxin"/>
    <property type="match status" value="1"/>
</dbReference>
<evidence type="ECO:0000313" key="3">
    <source>
        <dbReference type="Proteomes" id="UP001500957"/>
    </source>
</evidence>
<gene>
    <name evidence="2" type="ORF">GCM10009547_33970</name>
</gene>
<protein>
    <submittedName>
        <fullName evidence="2">Mycoredoxin</fullName>
    </submittedName>
</protein>
<evidence type="ECO:0000259" key="1">
    <source>
        <dbReference type="Pfam" id="PF00462"/>
    </source>
</evidence>
<dbReference type="Gene3D" id="3.40.30.10">
    <property type="entry name" value="Glutaredoxin"/>
    <property type="match status" value="1"/>
</dbReference>
<dbReference type="InterPro" id="IPR017937">
    <property type="entry name" value="Thioredoxin_CS"/>
</dbReference>
<dbReference type="InterPro" id="IPR036249">
    <property type="entry name" value="Thioredoxin-like_sf"/>
</dbReference>
<reference evidence="2 3" key="1">
    <citation type="journal article" date="2019" name="Int. J. Syst. Evol. Microbiol.">
        <title>The Global Catalogue of Microorganisms (GCM) 10K type strain sequencing project: providing services to taxonomists for standard genome sequencing and annotation.</title>
        <authorList>
            <consortium name="The Broad Institute Genomics Platform"/>
            <consortium name="The Broad Institute Genome Sequencing Center for Infectious Disease"/>
            <person name="Wu L."/>
            <person name="Ma J."/>
        </authorList>
    </citation>
    <scope>NUCLEOTIDE SEQUENCE [LARGE SCALE GENOMIC DNA]</scope>
    <source>
        <strain evidence="2 3">JCM 10671</strain>
    </source>
</reference>
<dbReference type="PROSITE" id="PS00194">
    <property type="entry name" value="THIOREDOXIN_1"/>
    <property type="match status" value="1"/>
</dbReference>
<accession>A0ABN1H2Z1</accession>
<dbReference type="CDD" id="cd02976">
    <property type="entry name" value="NrdH"/>
    <property type="match status" value="1"/>
</dbReference>
<dbReference type="Proteomes" id="UP001500957">
    <property type="component" value="Unassembled WGS sequence"/>
</dbReference>
<name>A0ABN1H2Z1_9ACTN</name>
<sequence>MADYASQLDPDVLVMFSTPWCGYCKRLKLLLDSDGIPFVEVNIEADPAAEQFVIEANGDGTATVPTLRFPDGSTAVNPTFAQVKDRLAQTA</sequence>
<feature type="domain" description="Glutaredoxin" evidence="1">
    <location>
        <begin position="14"/>
        <end position="68"/>
    </location>
</feature>
<dbReference type="InterPro" id="IPR002109">
    <property type="entry name" value="Glutaredoxin"/>
</dbReference>
<dbReference type="SUPFAM" id="SSF52833">
    <property type="entry name" value="Thioredoxin-like"/>
    <property type="match status" value="1"/>
</dbReference>
<proteinExistence type="predicted"/>
<dbReference type="PROSITE" id="PS51354">
    <property type="entry name" value="GLUTAREDOXIN_2"/>
    <property type="match status" value="1"/>
</dbReference>
<organism evidence="2 3">
    <name type="scientific">Sporichthya brevicatena</name>
    <dbReference type="NCBI Taxonomy" id="171442"/>
    <lineage>
        <taxon>Bacteria</taxon>
        <taxon>Bacillati</taxon>
        <taxon>Actinomycetota</taxon>
        <taxon>Actinomycetes</taxon>
        <taxon>Sporichthyales</taxon>
        <taxon>Sporichthyaceae</taxon>
        <taxon>Sporichthya</taxon>
    </lineage>
</organism>
<evidence type="ECO:0000313" key="2">
    <source>
        <dbReference type="EMBL" id="GAA0627621.1"/>
    </source>
</evidence>
<dbReference type="RefSeq" id="WP_344606905.1">
    <property type="nucleotide sequence ID" value="NZ_BAAAHE010000030.1"/>
</dbReference>
<dbReference type="EMBL" id="BAAAHE010000030">
    <property type="protein sequence ID" value="GAA0627621.1"/>
    <property type="molecule type" value="Genomic_DNA"/>
</dbReference>
<keyword evidence="3" id="KW-1185">Reference proteome</keyword>
<comment type="caution">
    <text evidence="2">The sequence shown here is derived from an EMBL/GenBank/DDBJ whole genome shotgun (WGS) entry which is preliminary data.</text>
</comment>